<evidence type="ECO:0000256" key="3">
    <source>
        <dbReference type="ARBA" id="ARBA00022576"/>
    </source>
</evidence>
<organism evidence="9 10">
    <name type="scientific">Salicibibacter kimchii</name>
    <dbReference type="NCBI Taxonomy" id="2099786"/>
    <lineage>
        <taxon>Bacteria</taxon>
        <taxon>Bacillati</taxon>
        <taxon>Bacillota</taxon>
        <taxon>Bacilli</taxon>
        <taxon>Bacillales</taxon>
        <taxon>Bacillaceae</taxon>
        <taxon>Salicibibacter</taxon>
    </lineage>
</organism>
<dbReference type="SUPFAM" id="SSF46785">
    <property type="entry name" value="Winged helix' DNA-binding domain"/>
    <property type="match status" value="1"/>
</dbReference>
<dbReference type="InterPro" id="IPR004839">
    <property type="entry name" value="Aminotransferase_I/II_large"/>
</dbReference>
<comment type="cofactor">
    <cofactor evidence="1">
        <name>pyridoxal 5'-phosphate</name>
        <dbReference type="ChEBI" id="CHEBI:597326"/>
    </cofactor>
</comment>
<evidence type="ECO:0000256" key="6">
    <source>
        <dbReference type="ARBA" id="ARBA00023125"/>
    </source>
</evidence>
<dbReference type="InterPro" id="IPR015422">
    <property type="entry name" value="PyrdxlP-dep_Trfase_small"/>
</dbReference>
<keyword evidence="9" id="KW-0808">Transferase</keyword>
<dbReference type="PANTHER" id="PTHR46577:SF2">
    <property type="entry name" value="TRANSCRIPTIONAL REGULATORY PROTEIN"/>
    <property type="match status" value="1"/>
</dbReference>
<comment type="similarity">
    <text evidence="2">In the C-terminal section; belongs to the class-I pyridoxal-phosphate-dependent aminotransferase family.</text>
</comment>
<dbReference type="RefSeq" id="WP_114374646.1">
    <property type="nucleotide sequence ID" value="NZ_CP031092.1"/>
</dbReference>
<dbReference type="Pfam" id="PF00155">
    <property type="entry name" value="Aminotran_1_2"/>
    <property type="match status" value="1"/>
</dbReference>
<dbReference type="FunFam" id="1.10.10.10:FF:000079">
    <property type="entry name" value="GntR family transcriptional regulator"/>
    <property type="match status" value="1"/>
</dbReference>
<evidence type="ECO:0000259" key="8">
    <source>
        <dbReference type="PROSITE" id="PS50949"/>
    </source>
</evidence>
<keyword evidence="6" id="KW-0238">DNA-binding</keyword>
<keyword evidence="7" id="KW-0804">Transcription</keyword>
<feature type="domain" description="HTH gntR-type" evidence="8">
    <location>
        <begin position="10"/>
        <end position="78"/>
    </location>
</feature>
<dbReference type="InterPro" id="IPR036390">
    <property type="entry name" value="WH_DNA-bd_sf"/>
</dbReference>
<accession>A0A345C1N6</accession>
<dbReference type="Gene3D" id="3.40.640.10">
    <property type="entry name" value="Type I PLP-dependent aspartate aminotransferase-like (Major domain)"/>
    <property type="match status" value="1"/>
</dbReference>
<dbReference type="GO" id="GO:0008483">
    <property type="term" value="F:transaminase activity"/>
    <property type="evidence" value="ECO:0007669"/>
    <property type="project" value="UniProtKB-KW"/>
</dbReference>
<dbReference type="InterPro" id="IPR000524">
    <property type="entry name" value="Tscrpt_reg_HTH_GntR"/>
</dbReference>
<evidence type="ECO:0000256" key="7">
    <source>
        <dbReference type="ARBA" id="ARBA00023163"/>
    </source>
</evidence>
<reference evidence="9 10" key="1">
    <citation type="journal article" date="2018" name="J. Microbiol.">
        <title>Salicibibacter kimchii gen. nov., sp. nov., a moderately halophilic and alkalitolerant bacterium in the family Bacillaceae, isolated from kimchi.</title>
        <authorList>
            <person name="Jang J.Y."/>
            <person name="Oh Y.J."/>
            <person name="Lim S.K."/>
            <person name="Park H.K."/>
            <person name="Lee C."/>
            <person name="Kim J.Y."/>
            <person name="Lee M.A."/>
            <person name="Choi H.J."/>
        </authorList>
    </citation>
    <scope>NUCLEOTIDE SEQUENCE [LARGE SCALE GENOMIC DNA]</scope>
    <source>
        <strain evidence="9 10">NKC1-1</strain>
    </source>
</reference>
<evidence type="ECO:0000256" key="4">
    <source>
        <dbReference type="ARBA" id="ARBA00022898"/>
    </source>
</evidence>
<dbReference type="CDD" id="cd00609">
    <property type="entry name" value="AAT_like"/>
    <property type="match status" value="1"/>
</dbReference>
<dbReference type="GO" id="GO:0003700">
    <property type="term" value="F:DNA-binding transcription factor activity"/>
    <property type="evidence" value="ECO:0007669"/>
    <property type="project" value="InterPro"/>
</dbReference>
<proteinExistence type="inferred from homology"/>
<evidence type="ECO:0000313" key="10">
    <source>
        <dbReference type="Proteomes" id="UP000252100"/>
    </source>
</evidence>
<dbReference type="SUPFAM" id="SSF53383">
    <property type="entry name" value="PLP-dependent transferases"/>
    <property type="match status" value="1"/>
</dbReference>
<gene>
    <name evidence="9" type="ORF">DT065_14660</name>
</gene>
<dbReference type="InterPro" id="IPR015421">
    <property type="entry name" value="PyrdxlP-dep_Trfase_major"/>
</dbReference>
<dbReference type="InterPro" id="IPR051446">
    <property type="entry name" value="HTH_trans_reg/aminotransferase"/>
</dbReference>
<dbReference type="PANTHER" id="PTHR46577">
    <property type="entry name" value="HTH-TYPE TRANSCRIPTIONAL REGULATORY PROTEIN GABR"/>
    <property type="match status" value="1"/>
</dbReference>
<dbReference type="InterPro" id="IPR015424">
    <property type="entry name" value="PyrdxlP-dep_Trfase"/>
</dbReference>
<keyword evidence="5" id="KW-0805">Transcription regulation</keyword>
<protein>
    <submittedName>
        <fullName evidence="9">PLP-dependent aminotransferase family protein</fullName>
    </submittedName>
</protein>
<evidence type="ECO:0000256" key="1">
    <source>
        <dbReference type="ARBA" id="ARBA00001933"/>
    </source>
</evidence>
<dbReference type="GO" id="GO:0003677">
    <property type="term" value="F:DNA binding"/>
    <property type="evidence" value="ECO:0007669"/>
    <property type="project" value="UniProtKB-KW"/>
</dbReference>
<dbReference type="PRINTS" id="PR00035">
    <property type="entry name" value="HTHGNTR"/>
</dbReference>
<dbReference type="Proteomes" id="UP000252100">
    <property type="component" value="Chromosome"/>
</dbReference>
<keyword evidence="10" id="KW-1185">Reference proteome</keyword>
<dbReference type="GO" id="GO:0030170">
    <property type="term" value="F:pyridoxal phosphate binding"/>
    <property type="evidence" value="ECO:0007669"/>
    <property type="project" value="InterPro"/>
</dbReference>
<evidence type="ECO:0000256" key="5">
    <source>
        <dbReference type="ARBA" id="ARBA00023015"/>
    </source>
</evidence>
<keyword evidence="3 9" id="KW-0032">Aminotransferase</keyword>
<dbReference type="OrthoDB" id="9802328at2"/>
<dbReference type="AlphaFoldDB" id="A0A345C1N6"/>
<keyword evidence="4" id="KW-0663">Pyridoxal phosphate</keyword>
<dbReference type="KEGG" id="rue:DT065_14660"/>
<dbReference type="EMBL" id="CP031092">
    <property type="protein sequence ID" value="AXF57117.1"/>
    <property type="molecule type" value="Genomic_DNA"/>
</dbReference>
<dbReference type="Gene3D" id="1.10.10.10">
    <property type="entry name" value="Winged helix-like DNA-binding domain superfamily/Winged helix DNA-binding domain"/>
    <property type="match status" value="1"/>
</dbReference>
<name>A0A345C1N6_9BACI</name>
<dbReference type="Gene3D" id="3.90.1150.10">
    <property type="entry name" value="Aspartate Aminotransferase, domain 1"/>
    <property type="match status" value="1"/>
</dbReference>
<evidence type="ECO:0000256" key="2">
    <source>
        <dbReference type="ARBA" id="ARBA00005384"/>
    </source>
</evidence>
<evidence type="ECO:0000313" key="9">
    <source>
        <dbReference type="EMBL" id="AXF57117.1"/>
    </source>
</evidence>
<dbReference type="InterPro" id="IPR036388">
    <property type="entry name" value="WH-like_DNA-bd_sf"/>
</dbReference>
<dbReference type="SMART" id="SM00345">
    <property type="entry name" value="HTH_GNTR"/>
    <property type="match status" value="1"/>
</dbReference>
<dbReference type="Pfam" id="PF00392">
    <property type="entry name" value="GntR"/>
    <property type="match status" value="1"/>
</dbReference>
<sequence length="487" mass="55613">MARTNNNENFPQYLRVMTHIQDKIRDGEWTYGKKLPSQRALAEEFNVNRTTIVHALEELKASGILESKPGSGTYVSNQNWSDISNQVIDWDTISQYSFHAGSPRTIRKINDLETDATMIQLGKGELHSSLFPTKTFRESIANVSESFHLSGYDDGKGDFHLREVLSFRLQEQGIHYSSSSILIVSGALQALQLISMGLLQQGTYVYLEQPSYIYSLQVFRSLGMHLKGIPYVSGELDVRYLENQIRANKKPSMLYLNPTFQNPTTKTMSWKNKQEVLTLANAYQLPIIEDDIYRDIWLDREAEPSLASMDDGDHVLRIGSFSKTVAPSLRIGWIAGPEDVIQKLGDLRMQTDYGSSALPQIAMHDFLVSGKYDEHLSFLRKQVLKRRDFMVQLVSLHLGDWVEWEVPEGGMFLWLTFSSDVNVKKLFTEAIRRGVLINPGYIYSPYNNQNVRLSYVSSSFQKIEAGIIILREIIKAMERSNYRSCFS</sequence>
<dbReference type="PROSITE" id="PS50949">
    <property type="entry name" value="HTH_GNTR"/>
    <property type="match status" value="1"/>
</dbReference>
<dbReference type="CDD" id="cd07377">
    <property type="entry name" value="WHTH_GntR"/>
    <property type="match status" value="1"/>
</dbReference>